<evidence type="ECO:0000256" key="1">
    <source>
        <dbReference type="SAM" id="Coils"/>
    </source>
</evidence>
<organism evidence="3 4">
    <name type="scientific">Apiosordaria backusii</name>
    <dbReference type="NCBI Taxonomy" id="314023"/>
    <lineage>
        <taxon>Eukaryota</taxon>
        <taxon>Fungi</taxon>
        <taxon>Dikarya</taxon>
        <taxon>Ascomycota</taxon>
        <taxon>Pezizomycotina</taxon>
        <taxon>Sordariomycetes</taxon>
        <taxon>Sordariomycetidae</taxon>
        <taxon>Sordariales</taxon>
        <taxon>Lasiosphaeriaceae</taxon>
        <taxon>Apiosordaria</taxon>
    </lineage>
</organism>
<feature type="region of interest" description="Disordered" evidence="2">
    <location>
        <begin position="1"/>
        <end position="338"/>
    </location>
</feature>
<feature type="compositionally biased region" description="Polar residues" evidence="2">
    <location>
        <begin position="1"/>
        <end position="18"/>
    </location>
</feature>
<feature type="compositionally biased region" description="Basic residues" evidence="2">
    <location>
        <begin position="305"/>
        <end position="316"/>
    </location>
</feature>
<feature type="compositionally biased region" description="Pro residues" evidence="2">
    <location>
        <begin position="475"/>
        <end position="485"/>
    </location>
</feature>
<evidence type="ECO:0000313" key="3">
    <source>
        <dbReference type="EMBL" id="KAK0745261.1"/>
    </source>
</evidence>
<dbReference type="Pfam" id="PF08202">
    <property type="entry name" value="MIS13"/>
    <property type="match status" value="1"/>
</dbReference>
<protein>
    <submittedName>
        <fullName evidence="3">Mis12-Mtw1 protein family-domain-containing protein</fullName>
    </submittedName>
</protein>
<dbReference type="EMBL" id="JAUKTV010000002">
    <property type="protein sequence ID" value="KAK0745261.1"/>
    <property type="molecule type" value="Genomic_DNA"/>
</dbReference>
<feature type="compositionally biased region" description="Basic and acidic residues" evidence="2">
    <location>
        <begin position="222"/>
        <end position="239"/>
    </location>
</feature>
<dbReference type="AlphaFoldDB" id="A0AA40K458"/>
<reference evidence="3" key="1">
    <citation type="submission" date="2023-06" db="EMBL/GenBank/DDBJ databases">
        <title>Genome-scale phylogeny and comparative genomics of the fungal order Sordariales.</title>
        <authorList>
            <consortium name="Lawrence Berkeley National Laboratory"/>
            <person name="Hensen N."/>
            <person name="Bonometti L."/>
            <person name="Westerberg I."/>
            <person name="Brannstrom I.O."/>
            <person name="Guillou S."/>
            <person name="Cros-Aarteil S."/>
            <person name="Calhoun S."/>
            <person name="Haridas S."/>
            <person name="Kuo A."/>
            <person name="Mondo S."/>
            <person name="Pangilinan J."/>
            <person name="Riley R."/>
            <person name="Labutti K."/>
            <person name="Andreopoulos B."/>
            <person name="Lipzen A."/>
            <person name="Chen C."/>
            <person name="Yanf M."/>
            <person name="Daum C."/>
            <person name="Ng V."/>
            <person name="Clum A."/>
            <person name="Steindorff A."/>
            <person name="Ohm R."/>
            <person name="Martin F."/>
            <person name="Silar P."/>
            <person name="Natvig D."/>
            <person name="Lalanne C."/>
            <person name="Gautier V."/>
            <person name="Ament-Velasquez S.L."/>
            <person name="Kruys A."/>
            <person name="Hutchinson M.I."/>
            <person name="Powell A.J."/>
            <person name="Barry K."/>
            <person name="Miller A.N."/>
            <person name="Grigoriev I.V."/>
            <person name="Debuchy R."/>
            <person name="Gladieux P."/>
            <person name="Thoren M.H."/>
            <person name="Johannesson H."/>
        </authorList>
    </citation>
    <scope>NUCLEOTIDE SEQUENCE</scope>
    <source>
        <strain evidence="3">CBS 540.89</strain>
    </source>
</reference>
<feature type="compositionally biased region" description="Low complexity" evidence="2">
    <location>
        <begin position="49"/>
        <end position="58"/>
    </location>
</feature>
<proteinExistence type="predicted"/>
<feature type="coiled-coil region" evidence="1">
    <location>
        <begin position="434"/>
        <end position="461"/>
    </location>
</feature>
<feature type="region of interest" description="Disordered" evidence="2">
    <location>
        <begin position="472"/>
        <end position="500"/>
    </location>
</feature>
<dbReference type="PANTHER" id="PTHR14778:SF2">
    <property type="entry name" value="KINETOCHORE-ASSOCIATED PROTEIN DSN1 HOMOLOG"/>
    <property type="match status" value="1"/>
</dbReference>
<evidence type="ECO:0000313" key="4">
    <source>
        <dbReference type="Proteomes" id="UP001172159"/>
    </source>
</evidence>
<feature type="compositionally biased region" description="Acidic residues" evidence="2">
    <location>
        <begin position="243"/>
        <end position="255"/>
    </location>
</feature>
<dbReference type="GO" id="GO:0007059">
    <property type="term" value="P:chromosome segregation"/>
    <property type="evidence" value="ECO:0007669"/>
    <property type="project" value="InterPro"/>
</dbReference>
<dbReference type="InterPro" id="IPR013218">
    <property type="entry name" value="Dsn1/Mis13"/>
</dbReference>
<keyword evidence="4" id="KW-1185">Reference proteome</keyword>
<evidence type="ECO:0000256" key="2">
    <source>
        <dbReference type="SAM" id="MobiDB-lite"/>
    </source>
</evidence>
<sequence>MTTLVRTRQPLQVLSMSHQPERRKSKRLAGTSSSPEPEEPEPKRRRRTAAAAVVRTESLPPPPPPQQQQQNAPATGRKKRKNDADSKVSSSTAAPAAVYDEQDGDFLFTRGSKRVKTTPAPPAPPPEPEPEPEPELPLPKPSTTKKAVGRPPKNSSKKRASSPAQQSAPPPPLPPQQLPLQQQTLPRRTSKRKSSLAAQAAPQPVQDEEPVMPKAKTRRKGRESNADKKAREEAQRRQLIDGIPEEEEEEGEEGGEQPNHHHRHHMSNGTPQADHHSGPSGGASGSQQMIALPFSDTPVQNRNKEFRKKGGAKGGRRSSLGMRGRRASSLIDNGQSALPHREVDPAEFYKYISAEGLSEPRRMKQLLIWCGERALSEKPRGGGREGGNNSAVLGARAIQDQILKDFGSVSEFSDWFSREEAPKPPVVLRPNPRNEDYDRKIEEMEERIKRLKEVKKAWQAIAKPLPVLEPLYPSSLPPDAPPDSHPIPDPRKAPLPDPGLLSAEEGQMLSWLTSPETSFSSFKRQVRSRLQNVHSELEFEVDVLADRVHKFDMRVQTAGREADEVLRLSAEGLRERERREKGRVGTEGVGVWEVLRSLGRILPEGG</sequence>
<name>A0AA40K458_9PEZI</name>
<accession>A0AA40K458</accession>
<comment type="caution">
    <text evidence="3">The sequence shown here is derived from an EMBL/GenBank/DDBJ whole genome shotgun (WGS) entry which is preliminary data.</text>
</comment>
<keyword evidence="1" id="KW-0175">Coiled coil</keyword>
<dbReference type="GO" id="GO:0000444">
    <property type="term" value="C:MIS12/MIND type complex"/>
    <property type="evidence" value="ECO:0007669"/>
    <property type="project" value="InterPro"/>
</dbReference>
<feature type="compositionally biased region" description="Pro residues" evidence="2">
    <location>
        <begin position="168"/>
        <end position="177"/>
    </location>
</feature>
<dbReference type="PANTHER" id="PTHR14778">
    <property type="entry name" value="KINETOCHORE-ASSOCIATED PROTEIN DSN1 HOMOLOG"/>
    <property type="match status" value="1"/>
</dbReference>
<dbReference type="GO" id="GO:0051301">
    <property type="term" value="P:cell division"/>
    <property type="evidence" value="ECO:0007669"/>
    <property type="project" value="InterPro"/>
</dbReference>
<dbReference type="Proteomes" id="UP001172159">
    <property type="component" value="Unassembled WGS sequence"/>
</dbReference>
<gene>
    <name evidence="3" type="ORF">B0T21DRAFT_430588</name>
</gene>